<dbReference type="PANTHER" id="PTHR43162">
    <property type="match status" value="1"/>
</dbReference>
<dbReference type="EMBL" id="CP003876">
    <property type="protein sequence ID" value="AFU03806.1"/>
    <property type="molecule type" value="Genomic_DNA"/>
</dbReference>
<evidence type="ECO:0000313" key="2">
    <source>
        <dbReference type="EMBL" id="AFU03806.1"/>
    </source>
</evidence>
<dbReference type="HOGENOM" id="CLU_007383_10_4_11"/>
<dbReference type="InterPro" id="IPR008030">
    <property type="entry name" value="NmrA-like"/>
</dbReference>
<feature type="domain" description="NmrA-like" evidence="1">
    <location>
        <begin position="5"/>
        <end position="224"/>
    </location>
</feature>
<dbReference type="eggNOG" id="COG0702">
    <property type="taxonomic scope" value="Bacteria"/>
</dbReference>
<dbReference type="PANTHER" id="PTHR43162:SF1">
    <property type="entry name" value="PRESTALK A DIFFERENTIATION PROTEIN A"/>
    <property type="match status" value="1"/>
</dbReference>
<dbReference type="KEGG" id="nbr:O3I_029285"/>
<accession>K0F8L1</accession>
<sequence>MNTPIVLVTAATGTVGSALVPALRARGVTVRAMTRHRDRVVPGAETVVADLRDPASVAAALDGVDAAFLNSPSAPEAAALQTRFADLARDAGVPRLVLLSQYAAHAEAPVRFLRWHAEVEAHVQTLGLDHTVLRPNLYLQALLAFAGSIAQGWFAAPIGDAAISAIDTRDIADAAAAVLTGTGHTGRTYTLTGPRAVTHDEIATALTAATGRSVSFRTASADQFTAALTGRLPPWHLDGLVEDYAHYARGEAAQVHQSVPELTGHPARDITDFARDYATTFTPQPPTERKAR</sequence>
<dbReference type="SUPFAM" id="SSF51735">
    <property type="entry name" value="NAD(P)-binding Rossmann-fold domains"/>
    <property type="match status" value="1"/>
</dbReference>
<dbReference type="Pfam" id="PF05368">
    <property type="entry name" value="NmrA"/>
    <property type="match status" value="1"/>
</dbReference>
<dbReference type="Gene3D" id="3.40.50.720">
    <property type="entry name" value="NAD(P)-binding Rossmann-like Domain"/>
    <property type="match status" value="1"/>
</dbReference>
<proteinExistence type="predicted"/>
<organism evidence="2 3">
    <name type="scientific">Nocardia brasiliensis (strain ATCC 700358 / HUJEG-1)</name>
    <dbReference type="NCBI Taxonomy" id="1133849"/>
    <lineage>
        <taxon>Bacteria</taxon>
        <taxon>Bacillati</taxon>
        <taxon>Actinomycetota</taxon>
        <taxon>Actinomycetes</taxon>
        <taxon>Mycobacteriales</taxon>
        <taxon>Nocardiaceae</taxon>
        <taxon>Nocardia</taxon>
    </lineage>
</organism>
<keyword evidence="3" id="KW-1185">Reference proteome</keyword>
<dbReference type="InterPro" id="IPR036291">
    <property type="entry name" value="NAD(P)-bd_dom_sf"/>
</dbReference>
<dbReference type="AlphaFoldDB" id="K0F8L1"/>
<name>K0F8L1_NOCB7</name>
<dbReference type="Gene3D" id="3.90.25.10">
    <property type="entry name" value="UDP-galactose 4-epimerase, domain 1"/>
    <property type="match status" value="1"/>
</dbReference>
<evidence type="ECO:0000313" key="3">
    <source>
        <dbReference type="Proteomes" id="UP000006304"/>
    </source>
</evidence>
<reference evidence="2 3" key="1">
    <citation type="journal article" date="2012" name="J. Bacteriol.">
        <title>Complete genome sequence of Nocardia brasiliensis HUJEG-1.</title>
        <authorList>
            <person name="Vera-Cabrera L."/>
            <person name="Ortiz-Lopez R."/>
            <person name="Elizondo-Gonzalez R."/>
            <person name="Perez-Maya A.A."/>
            <person name="Ocampo-Candiani J."/>
        </authorList>
    </citation>
    <scope>NUCLEOTIDE SEQUENCE [LARGE SCALE GENOMIC DNA]</scope>
    <source>
        <strain evidence="3">ATCC 700358</strain>
    </source>
</reference>
<protein>
    <recommendedName>
        <fullName evidence="1">NmrA-like domain-containing protein</fullName>
    </recommendedName>
</protein>
<dbReference type="RefSeq" id="WP_014986661.1">
    <property type="nucleotide sequence ID" value="NC_018681.1"/>
</dbReference>
<dbReference type="InterPro" id="IPR051604">
    <property type="entry name" value="Ergot_Alk_Oxidoreductase"/>
</dbReference>
<evidence type="ECO:0000259" key="1">
    <source>
        <dbReference type="Pfam" id="PF05368"/>
    </source>
</evidence>
<dbReference type="Proteomes" id="UP000006304">
    <property type="component" value="Chromosome"/>
</dbReference>
<gene>
    <name evidence="2" type="ORF">O3I_029285</name>
</gene>
<dbReference type="STRING" id="1133849.O3I_029285"/>